<comment type="caution">
    <text evidence="7">The sequence shown here is derived from an EMBL/GenBank/DDBJ whole genome shotgun (WGS) entry which is preliminary data.</text>
</comment>
<dbReference type="Gene3D" id="2.40.160.20">
    <property type="match status" value="1"/>
</dbReference>
<dbReference type="PANTHER" id="PTHR34001">
    <property type="entry name" value="BLL7405 PROTEIN"/>
    <property type="match status" value="1"/>
</dbReference>
<dbReference type="InterPro" id="IPR051692">
    <property type="entry name" value="OMP-like"/>
</dbReference>
<dbReference type="eggNOG" id="COG3637">
    <property type="taxonomic scope" value="Bacteria"/>
</dbReference>
<dbReference type="InterPro" id="IPR027385">
    <property type="entry name" value="Beta-barrel_OMP"/>
</dbReference>
<keyword evidence="3" id="KW-0472">Membrane</keyword>
<organism evidence="7 8">
    <name type="scientific">Sphingobium ummariense RL-3</name>
    <dbReference type="NCBI Taxonomy" id="1346791"/>
    <lineage>
        <taxon>Bacteria</taxon>
        <taxon>Pseudomonadati</taxon>
        <taxon>Pseudomonadota</taxon>
        <taxon>Alphaproteobacteria</taxon>
        <taxon>Sphingomonadales</taxon>
        <taxon>Sphingomonadaceae</taxon>
        <taxon>Sphingobium</taxon>
    </lineage>
</organism>
<dbReference type="PATRIC" id="fig|1346791.3.peg.2143"/>
<dbReference type="STRING" id="1346791.M529_11145"/>
<dbReference type="OrthoDB" id="9815357at2"/>
<comment type="similarity">
    <text evidence="4">Belongs to the Omp25/RopB family.</text>
</comment>
<evidence type="ECO:0000313" key="7">
    <source>
        <dbReference type="EMBL" id="EQB32112.1"/>
    </source>
</evidence>
<feature type="domain" description="Outer membrane protein beta-barrel" evidence="6">
    <location>
        <begin position="11"/>
        <end position="242"/>
    </location>
</feature>
<gene>
    <name evidence="7" type="ORF">M529_11145</name>
</gene>
<comment type="subcellular location">
    <subcellularLocation>
        <location evidence="1">Membrane</location>
    </subcellularLocation>
</comment>
<proteinExistence type="inferred from homology"/>
<evidence type="ECO:0000313" key="8">
    <source>
        <dbReference type="Proteomes" id="UP000015523"/>
    </source>
</evidence>
<evidence type="ECO:0000256" key="2">
    <source>
        <dbReference type="ARBA" id="ARBA00022729"/>
    </source>
</evidence>
<protein>
    <recommendedName>
        <fullName evidence="6">Outer membrane protein beta-barrel domain-containing protein</fullName>
    </recommendedName>
</protein>
<sequence length="283" mass="30362">MKFTAFAPAGAVLALALASPAIAQDDAGDVWTGPYIGGTLGYNWQPNNTANDVEQVYFDTNGDGQFGDIVRTGTGGNAFAPGFCDGKRISATECSSMDREGKAAWSVMAGYDRQFGNIVLGGVIEGGQSYGSNYVTGFSTTPASYTLVRRLDWEAAARLRAGYSFNRTLVYATGGLAYGKFKNSFLTTNTANSFSEDNRTEDDWGYTVGGGIEHKVSDNFSIGVLYRYTRFNPNDYRVTATQGSAPATNPFVNPATTSGQTVIGRSNEQYTTQSVRATASFRF</sequence>
<evidence type="ECO:0000259" key="6">
    <source>
        <dbReference type="Pfam" id="PF13505"/>
    </source>
</evidence>
<evidence type="ECO:0000256" key="5">
    <source>
        <dbReference type="SAM" id="SignalP"/>
    </source>
</evidence>
<evidence type="ECO:0000256" key="4">
    <source>
        <dbReference type="ARBA" id="ARBA00038306"/>
    </source>
</evidence>
<feature type="signal peptide" evidence="5">
    <location>
        <begin position="1"/>
        <end position="23"/>
    </location>
</feature>
<reference evidence="7 8" key="1">
    <citation type="journal article" date="2013" name="Genome Announc.">
        <title>Draft Genome Sequence of Sphingobium ummariense Strain RL-3, a Hexachlorocyclohexane-Degrading Bacterium.</title>
        <authorList>
            <person name="Kohli P."/>
            <person name="Dua A."/>
            <person name="Sangwan N."/>
            <person name="Oldach P."/>
            <person name="Khurana J.P."/>
            <person name="Lal R."/>
        </authorList>
    </citation>
    <scope>NUCLEOTIDE SEQUENCE [LARGE SCALE GENOMIC DNA]</scope>
    <source>
        <strain evidence="7 8">RL-3</strain>
    </source>
</reference>
<evidence type="ECO:0000256" key="3">
    <source>
        <dbReference type="ARBA" id="ARBA00023136"/>
    </source>
</evidence>
<dbReference type="GO" id="GO:0016020">
    <property type="term" value="C:membrane"/>
    <property type="evidence" value="ECO:0007669"/>
    <property type="project" value="UniProtKB-SubCell"/>
</dbReference>
<keyword evidence="2 5" id="KW-0732">Signal</keyword>
<dbReference type="EMBL" id="AUWY01000077">
    <property type="protein sequence ID" value="EQB32112.1"/>
    <property type="molecule type" value="Genomic_DNA"/>
</dbReference>
<dbReference type="SUPFAM" id="SSF56925">
    <property type="entry name" value="OMPA-like"/>
    <property type="match status" value="1"/>
</dbReference>
<dbReference type="AlphaFoldDB" id="T0J5N3"/>
<dbReference type="RefSeq" id="WP_021318032.1">
    <property type="nucleotide sequence ID" value="NZ_AUWY01000077.1"/>
</dbReference>
<feature type="chain" id="PRO_5004577850" description="Outer membrane protein beta-barrel domain-containing protein" evidence="5">
    <location>
        <begin position="24"/>
        <end position="283"/>
    </location>
</feature>
<name>T0J5N3_9SPHN</name>
<keyword evidence="8" id="KW-1185">Reference proteome</keyword>
<evidence type="ECO:0000256" key="1">
    <source>
        <dbReference type="ARBA" id="ARBA00004370"/>
    </source>
</evidence>
<dbReference type="Pfam" id="PF13505">
    <property type="entry name" value="OMP_b-brl"/>
    <property type="match status" value="1"/>
</dbReference>
<dbReference type="InterPro" id="IPR011250">
    <property type="entry name" value="OMP/PagP_B-barrel"/>
</dbReference>
<accession>T0J5N3</accession>
<dbReference type="Proteomes" id="UP000015523">
    <property type="component" value="Unassembled WGS sequence"/>
</dbReference>
<dbReference type="PANTHER" id="PTHR34001:SF3">
    <property type="entry name" value="BLL7405 PROTEIN"/>
    <property type="match status" value="1"/>
</dbReference>